<dbReference type="AlphaFoldDB" id="A0A7I4DHA7"/>
<reference evidence="5 6" key="2">
    <citation type="journal article" date="2018" name="Plant J.">
        <title>The Physcomitrella patens chromosome-scale assembly reveals moss genome structure and evolution.</title>
        <authorList>
            <person name="Lang D."/>
            <person name="Ullrich K.K."/>
            <person name="Murat F."/>
            <person name="Fuchs J."/>
            <person name="Jenkins J."/>
            <person name="Haas F.B."/>
            <person name="Piednoel M."/>
            <person name="Gundlach H."/>
            <person name="Van Bel M."/>
            <person name="Meyberg R."/>
            <person name="Vives C."/>
            <person name="Morata J."/>
            <person name="Symeonidi A."/>
            <person name="Hiss M."/>
            <person name="Muchero W."/>
            <person name="Kamisugi Y."/>
            <person name="Saleh O."/>
            <person name="Blanc G."/>
            <person name="Decker E.L."/>
            <person name="van Gessel N."/>
            <person name="Grimwood J."/>
            <person name="Hayes R.D."/>
            <person name="Graham S.W."/>
            <person name="Gunter L.E."/>
            <person name="McDaniel S.F."/>
            <person name="Hoernstein S.N.W."/>
            <person name="Larsson A."/>
            <person name="Li F.W."/>
            <person name="Perroud P.F."/>
            <person name="Phillips J."/>
            <person name="Ranjan P."/>
            <person name="Rokshar D.S."/>
            <person name="Rothfels C.J."/>
            <person name="Schneider L."/>
            <person name="Shu S."/>
            <person name="Stevenson D.W."/>
            <person name="Thummler F."/>
            <person name="Tillich M."/>
            <person name="Villarreal Aguilar J.C."/>
            <person name="Widiez T."/>
            <person name="Wong G.K."/>
            <person name="Wymore A."/>
            <person name="Zhang Y."/>
            <person name="Zimmer A.D."/>
            <person name="Quatrano R.S."/>
            <person name="Mayer K.F.X."/>
            <person name="Goodstein D."/>
            <person name="Casacuberta J.M."/>
            <person name="Vandepoele K."/>
            <person name="Reski R."/>
            <person name="Cuming A.C."/>
            <person name="Tuskan G.A."/>
            <person name="Maumus F."/>
            <person name="Salse J."/>
            <person name="Schmutz J."/>
            <person name="Rensing S.A."/>
        </authorList>
    </citation>
    <scope>NUCLEOTIDE SEQUENCE [LARGE SCALE GENOMIC DNA]</scope>
    <source>
        <strain evidence="5 6">cv. Gransden 2004</strain>
    </source>
</reference>
<name>A0A7I4DHA7_PHYPA</name>
<dbReference type="InterPro" id="IPR057202">
    <property type="entry name" value="DUF7880"/>
</dbReference>
<dbReference type="Proteomes" id="UP000006727">
    <property type="component" value="Chromosome 4"/>
</dbReference>
<gene>
    <name evidence="5" type="primary">LOC112281001</name>
</gene>
<evidence type="ECO:0000259" key="4">
    <source>
        <dbReference type="Pfam" id="PF25306"/>
    </source>
</evidence>
<keyword evidence="1" id="KW-0793">Thylakoid</keyword>
<keyword evidence="6" id="KW-1185">Reference proteome</keyword>
<evidence type="ECO:0000256" key="2">
    <source>
        <dbReference type="SAM" id="MobiDB-lite"/>
    </source>
</evidence>
<organism evidence="5 6">
    <name type="scientific">Physcomitrium patens</name>
    <name type="common">Spreading-leaved earth moss</name>
    <name type="synonym">Physcomitrella patens</name>
    <dbReference type="NCBI Taxonomy" id="3218"/>
    <lineage>
        <taxon>Eukaryota</taxon>
        <taxon>Viridiplantae</taxon>
        <taxon>Streptophyta</taxon>
        <taxon>Embryophyta</taxon>
        <taxon>Bryophyta</taxon>
        <taxon>Bryophytina</taxon>
        <taxon>Bryopsida</taxon>
        <taxon>Funariidae</taxon>
        <taxon>Funariales</taxon>
        <taxon>Funariaceae</taxon>
        <taxon>Physcomitrium</taxon>
    </lineage>
</organism>
<dbReference type="PANTHER" id="PTHR36014:SF1">
    <property type="entry name" value="OS03G0176700 PROTEIN"/>
    <property type="match status" value="1"/>
</dbReference>
<dbReference type="Gramene" id="Pp3c4_13280V3.3">
    <property type="protein sequence ID" value="Pp3c4_13280V3.3"/>
    <property type="gene ID" value="Pp3c4_13280"/>
</dbReference>
<sequence length="259" mass="26927">MAHSLATLLPFAAALASAPEGPRVSLTSEARVLQGARLRGHECALDGGAAADSQGIGNGVAGVGRRAALAAAAASAMLFFVAEDSKAADAGVLSKYIKRKKLDPLDTYVPTVLLAQIQFQDVDEKLVGDKPDFADARSMLRNGPAGSLRNDIRAVAQYAAEAGNGKTANEAVDQCLSALEDLDSLLFRASRESGSASIDVMKSRVSTAVTALDKLLATVPENILEKGKAVATAYREQSTPSNDDALGFDESPDQLKGLL</sequence>
<feature type="chain" id="PRO_5029528177" description="DUF7880 domain-containing protein" evidence="3">
    <location>
        <begin position="17"/>
        <end position="259"/>
    </location>
</feature>
<evidence type="ECO:0000313" key="6">
    <source>
        <dbReference type="Proteomes" id="UP000006727"/>
    </source>
</evidence>
<evidence type="ECO:0000256" key="1">
    <source>
        <dbReference type="ARBA" id="ARBA00023078"/>
    </source>
</evidence>
<dbReference type="OMA" id="CPPQTHC"/>
<feature type="domain" description="DUF7880" evidence="4">
    <location>
        <begin position="104"/>
        <end position="230"/>
    </location>
</feature>
<dbReference type="Pfam" id="PF25306">
    <property type="entry name" value="DUF7880"/>
    <property type="match status" value="1"/>
</dbReference>
<reference evidence="5 6" key="1">
    <citation type="journal article" date="2008" name="Science">
        <title>The Physcomitrella genome reveals evolutionary insights into the conquest of land by plants.</title>
        <authorList>
            <person name="Rensing S."/>
            <person name="Lang D."/>
            <person name="Zimmer A."/>
            <person name="Terry A."/>
            <person name="Salamov A."/>
            <person name="Shapiro H."/>
            <person name="Nishiyama T."/>
            <person name="Perroud P.-F."/>
            <person name="Lindquist E."/>
            <person name="Kamisugi Y."/>
            <person name="Tanahashi T."/>
            <person name="Sakakibara K."/>
            <person name="Fujita T."/>
            <person name="Oishi K."/>
            <person name="Shin-I T."/>
            <person name="Kuroki Y."/>
            <person name="Toyoda A."/>
            <person name="Suzuki Y."/>
            <person name="Hashimoto A."/>
            <person name="Yamaguchi K."/>
            <person name="Sugano A."/>
            <person name="Kohara Y."/>
            <person name="Fujiyama A."/>
            <person name="Anterola A."/>
            <person name="Aoki S."/>
            <person name="Ashton N."/>
            <person name="Barbazuk W.B."/>
            <person name="Barker E."/>
            <person name="Bennetzen J."/>
            <person name="Bezanilla M."/>
            <person name="Blankenship R."/>
            <person name="Cho S.H."/>
            <person name="Dutcher S."/>
            <person name="Estelle M."/>
            <person name="Fawcett J.A."/>
            <person name="Gundlach H."/>
            <person name="Hanada K."/>
            <person name="Heyl A."/>
            <person name="Hicks K.A."/>
            <person name="Hugh J."/>
            <person name="Lohr M."/>
            <person name="Mayer K."/>
            <person name="Melkozernov A."/>
            <person name="Murata T."/>
            <person name="Nelson D."/>
            <person name="Pils B."/>
            <person name="Prigge M."/>
            <person name="Reiss B."/>
            <person name="Renner T."/>
            <person name="Rombauts S."/>
            <person name="Rushton P."/>
            <person name="Sanderfoot A."/>
            <person name="Schween G."/>
            <person name="Shiu S.-H."/>
            <person name="Stueber K."/>
            <person name="Theodoulou F.L."/>
            <person name="Tu H."/>
            <person name="Van de Peer Y."/>
            <person name="Verrier P.J."/>
            <person name="Waters E."/>
            <person name="Wood A."/>
            <person name="Yang L."/>
            <person name="Cove D."/>
            <person name="Cuming A."/>
            <person name="Hasebe M."/>
            <person name="Lucas S."/>
            <person name="Mishler D.B."/>
            <person name="Reski R."/>
            <person name="Grigoriev I."/>
            <person name="Quatrano R.S."/>
            <person name="Boore J.L."/>
        </authorList>
    </citation>
    <scope>NUCLEOTIDE SEQUENCE [LARGE SCALE GENOMIC DNA]</scope>
    <source>
        <strain evidence="5 6">cv. Gransden 2004</strain>
    </source>
</reference>
<dbReference type="InParanoid" id="A0A7I4DHA7"/>
<proteinExistence type="predicted"/>
<dbReference type="Gene3D" id="1.20.120.290">
    <property type="entry name" value="Oxygen-evolving enhancer protein 3 (PsbQ), four-helix up-down bundle"/>
    <property type="match status" value="1"/>
</dbReference>
<feature type="signal peptide" evidence="3">
    <location>
        <begin position="1"/>
        <end position="16"/>
    </location>
</feature>
<dbReference type="EnsemblPlants" id="Pp3c4_13280V3.3">
    <property type="protein sequence ID" value="Pp3c4_13280V3.3"/>
    <property type="gene ID" value="Pp3c4_13280"/>
</dbReference>
<dbReference type="PANTHER" id="PTHR36014">
    <property type="entry name" value="OS03G0176600 PROTEIN"/>
    <property type="match status" value="1"/>
</dbReference>
<feature type="region of interest" description="Disordered" evidence="2">
    <location>
        <begin position="234"/>
        <end position="259"/>
    </location>
</feature>
<protein>
    <recommendedName>
        <fullName evidence="4">DUF7880 domain-containing protein</fullName>
    </recommendedName>
</protein>
<dbReference type="InterPro" id="IPR023222">
    <property type="entry name" value="PsbQ-like_dom_sf"/>
</dbReference>
<evidence type="ECO:0000256" key="3">
    <source>
        <dbReference type="SAM" id="SignalP"/>
    </source>
</evidence>
<evidence type="ECO:0000313" key="5">
    <source>
        <dbReference type="EnsemblPlants" id="Pp3c4_13280V3.3"/>
    </source>
</evidence>
<reference evidence="5" key="3">
    <citation type="submission" date="2020-12" db="UniProtKB">
        <authorList>
            <consortium name="EnsemblPlants"/>
        </authorList>
    </citation>
    <scope>IDENTIFICATION</scope>
</reference>
<accession>A0A7I4DHA7</accession>
<keyword evidence="3" id="KW-0732">Signal</keyword>
<dbReference type="EMBL" id="ABEU02000004">
    <property type="status" value="NOT_ANNOTATED_CDS"/>
    <property type="molecule type" value="Genomic_DNA"/>
</dbReference>